<evidence type="ECO:0000313" key="3">
    <source>
        <dbReference type="Proteomes" id="UP000256970"/>
    </source>
</evidence>
<evidence type="ECO:0000256" key="1">
    <source>
        <dbReference type="SAM" id="MobiDB-lite"/>
    </source>
</evidence>
<dbReference type="AlphaFoldDB" id="A0A383V734"/>
<feature type="region of interest" description="Disordered" evidence="1">
    <location>
        <begin position="1"/>
        <end position="160"/>
    </location>
</feature>
<evidence type="ECO:0000313" key="2">
    <source>
        <dbReference type="EMBL" id="SZX60740.1"/>
    </source>
</evidence>
<protein>
    <submittedName>
        <fullName evidence="2">Uncharacterized protein</fullName>
    </submittedName>
</protein>
<feature type="compositionally biased region" description="Basic and acidic residues" evidence="1">
    <location>
        <begin position="432"/>
        <end position="447"/>
    </location>
</feature>
<keyword evidence="3" id="KW-1185">Reference proteome</keyword>
<organism evidence="2 3">
    <name type="scientific">Tetradesmus obliquus</name>
    <name type="common">Green alga</name>
    <name type="synonym">Acutodesmus obliquus</name>
    <dbReference type="NCBI Taxonomy" id="3088"/>
    <lineage>
        <taxon>Eukaryota</taxon>
        <taxon>Viridiplantae</taxon>
        <taxon>Chlorophyta</taxon>
        <taxon>core chlorophytes</taxon>
        <taxon>Chlorophyceae</taxon>
        <taxon>CS clade</taxon>
        <taxon>Sphaeropleales</taxon>
        <taxon>Scenedesmaceae</taxon>
        <taxon>Tetradesmus</taxon>
    </lineage>
</organism>
<name>A0A383V734_TETOB</name>
<accession>A0A383V734</accession>
<feature type="region of interest" description="Disordered" evidence="1">
    <location>
        <begin position="414"/>
        <end position="449"/>
    </location>
</feature>
<feature type="compositionally biased region" description="Polar residues" evidence="1">
    <location>
        <begin position="1"/>
        <end position="36"/>
    </location>
</feature>
<gene>
    <name evidence="2" type="ORF">BQ4739_LOCUS1264</name>
</gene>
<proteinExistence type="predicted"/>
<feature type="compositionally biased region" description="Low complexity" evidence="1">
    <location>
        <begin position="107"/>
        <end position="140"/>
    </location>
</feature>
<sequence>MDSSGNRQAQPPKQASSRQPHTVQAPRSTPHSSSEPDSPRWLQEVLAKIAAEEQAAPAAGQASVDPWGAAAAACAASPSQAWAALRSSSSWPADSGSDDEFIFPSEQQQQQQQWWHDSGPSRSRGGSTTATGCSSFQEQQQQDEEWQQWPGPAPLLAASSRDESAAAWRSFAMAFAASASAAGDHAAAEDATDFALAAYGDGAASEQCGLEAAAGVLWADPATAGIMEAAALEAEAAGLSPMEVLMAQQKALLQEAQAAGSSRSWAAAAATAAATPSSPPTRQRVQVQSTPPRSPAAATAARADPRDTFPALPSSVHSPASAQQGKSPHSVPRGWKGGRYAPKAQGVRVLNSGASSSSMRPSQQDLHYGLMLDGLKLKDECPFEAAGAAGGAQLFGADAATAAATRQLLAEQAAAAGSRPRAAGADSCSQEAVRRMMDRAGGSKEDAQGDSQGFNSLLFATGNKVVGREWSQFFSYAKTTRWVPVTGRDGGGGTHYKLRRTLPYSGTVQTCMVASSSSDSTRGIKNAAAALRRYDREYNAELALLEAAAAAQAEENAAIDGSSGSKAVGGRRLTHPAFAAAAVLSLQLAEGASPQGRLHGHTQLCGMVCEVVPNSNWLSFFLRQSPVAWCHAQVHNCTLHAATAPSAPSRSYNLCTKLARALQAASLRV</sequence>
<feature type="compositionally biased region" description="Low complexity" evidence="1">
    <location>
        <begin position="414"/>
        <end position="425"/>
    </location>
</feature>
<reference evidence="2 3" key="1">
    <citation type="submission" date="2016-10" db="EMBL/GenBank/DDBJ databases">
        <authorList>
            <person name="Cai Z."/>
        </authorList>
    </citation>
    <scope>NUCLEOTIDE SEQUENCE [LARGE SCALE GENOMIC DNA]</scope>
</reference>
<feature type="compositionally biased region" description="Low complexity" evidence="1">
    <location>
        <begin position="47"/>
        <end position="62"/>
    </location>
</feature>
<feature type="compositionally biased region" description="Polar residues" evidence="1">
    <location>
        <begin position="315"/>
        <end position="327"/>
    </location>
</feature>
<dbReference type="EMBL" id="FNXT01000097">
    <property type="protein sequence ID" value="SZX60740.1"/>
    <property type="molecule type" value="Genomic_DNA"/>
</dbReference>
<feature type="region of interest" description="Disordered" evidence="1">
    <location>
        <begin position="270"/>
        <end position="344"/>
    </location>
</feature>
<feature type="compositionally biased region" description="Low complexity" evidence="1">
    <location>
        <begin position="289"/>
        <end position="302"/>
    </location>
</feature>
<feature type="compositionally biased region" description="Low complexity" evidence="1">
    <location>
        <begin position="69"/>
        <end position="95"/>
    </location>
</feature>
<dbReference type="Proteomes" id="UP000256970">
    <property type="component" value="Unassembled WGS sequence"/>
</dbReference>